<keyword evidence="2" id="KW-0805">Transcription regulation</keyword>
<dbReference type="PROSITE" id="PS50931">
    <property type="entry name" value="HTH_LYSR"/>
    <property type="match status" value="1"/>
</dbReference>
<evidence type="ECO:0000256" key="1">
    <source>
        <dbReference type="ARBA" id="ARBA00009437"/>
    </source>
</evidence>
<dbReference type="FunFam" id="1.10.10.10:FF:000001">
    <property type="entry name" value="LysR family transcriptional regulator"/>
    <property type="match status" value="1"/>
</dbReference>
<dbReference type="EMBL" id="CP036279">
    <property type="protein sequence ID" value="QDU62330.1"/>
    <property type="molecule type" value="Genomic_DNA"/>
</dbReference>
<sequence>MNTEALRIFCEVARQQSFSGAGKKLHITQSAASQAVQNLERDLGRQLIDRSRRPPHLTPAGERFYDGCREVLDSLDRAVNGLKELDHEVAGAVSVASIYSVGLYHTDVIRRFMETYPKATIRLQYLRPNLVVSAVAQDDATFGLVSYPKETRELAVIPWKEERMVLLCPASHRLAKKKKVKLKELDAEPMIAFDRDLTIRKHLDTILDREKVDLRIAMEFDNIETIKQAVEVGAGIAILPEQTVRDSLGKGGLVAVALDSRDMVRPLGIIHRKGKPLTLAAHKFRDLLTGKVGENGTG</sequence>
<dbReference type="Pfam" id="PF00126">
    <property type="entry name" value="HTH_1"/>
    <property type="match status" value="1"/>
</dbReference>
<dbReference type="InterPro" id="IPR036390">
    <property type="entry name" value="WH_DNA-bd_sf"/>
</dbReference>
<comment type="similarity">
    <text evidence="1">Belongs to the LysR transcriptional regulatory family.</text>
</comment>
<evidence type="ECO:0000313" key="6">
    <source>
        <dbReference type="EMBL" id="QDU62330.1"/>
    </source>
</evidence>
<dbReference type="PRINTS" id="PR00039">
    <property type="entry name" value="HTHLYSR"/>
</dbReference>
<dbReference type="SUPFAM" id="SSF46785">
    <property type="entry name" value="Winged helix' DNA-binding domain"/>
    <property type="match status" value="1"/>
</dbReference>
<dbReference type="AlphaFoldDB" id="A0A518B5S6"/>
<protein>
    <submittedName>
        <fullName evidence="6">HTH-type transcriptional activator CmpR</fullName>
    </submittedName>
</protein>
<reference evidence="6 7" key="1">
    <citation type="submission" date="2019-02" db="EMBL/GenBank/DDBJ databases">
        <title>Deep-cultivation of Planctomycetes and their phenomic and genomic characterization uncovers novel biology.</title>
        <authorList>
            <person name="Wiegand S."/>
            <person name="Jogler M."/>
            <person name="Boedeker C."/>
            <person name="Pinto D."/>
            <person name="Vollmers J."/>
            <person name="Rivas-Marin E."/>
            <person name="Kohn T."/>
            <person name="Peeters S.H."/>
            <person name="Heuer A."/>
            <person name="Rast P."/>
            <person name="Oberbeckmann S."/>
            <person name="Bunk B."/>
            <person name="Jeske O."/>
            <person name="Meyerdierks A."/>
            <person name="Storesund J.E."/>
            <person name="Kallscheuer N."/>
            <person name="Luecker S."/>
            <person name="Lage O.M."/>
            <person name="Pohl T."/>
            <person name="Merkel B.J."/>
            <person name="Hornburger P."/>
            <person name="Mueller R.-W."/>
            <person name="Bruemmer F."/>
            <person name="Labrenz M."/>
            <person name="Spormann A.M."/>
            <person name="Op den Camp H."/>
            <person name="Overmann J."/>
            <person name="Amann R."/>
            <person name="Jetten M.S.M."/>
            <person name="Mascher T."/>
            <person name="Medema M.H."/>
            <person name="Devos D.P."/>
            <person name="Kaster A.-K."/>
            <person name="Ovreas L."/>
            <person name="Rohde M."/>
            <person name="Galperin M.Y."/>
            <person name="Jogler C."/>
        </authorList>
    </citation>
    <scope>NUCLEOTIDE SEQUENCE [LARGE SCALE GENOMIC DNA]</scope>
    <source>
        <strain evidence="6 7">Pan216</strain>
    </source>
</reference>
<dbReference type="PANTHER" id="PTHR30419">
    <property type="entry name" value="HTH-TYPE TRANSCRIPTIONAL REGULATOR YBHD"/>
    <property type="match status" value="1"/>
</dbReference>
<organism evidence="6 7">
    <name type="scientific">Kolteria novifilia</name>
    <dbReference type="NCBI Taxonomy" id="2527975"/>
    <lineage>
        <taxon>Bacteria</taxon>
        <taxon>Pseudomonadati</taxon>
        <taxon>Planctomycetota</taxon>
        <taxon>Planctomycetia</taxon>
        <taxon>Kolteriales</taxon>
        <taxon>Kolteriaceae</taxon>
        <taxon>Kolteria</taxon>
    </lineage>
</organism>
<evidence type="ECO:0000256" key="2">
    <source>
        <dbReference type="ARBA" id="ARBA00023015"/>
    </source>
</evidence>
<dbReference type="KEGG" id="knv:Pan216_31970"/>
<keyword evidence="7" id="KW-1185">Reference proteome</keyword>
<evidence type="ECO:0000256" key="3">
    <source>
        <dbReference type="ARBA" id="ARBA00023125"/>
    </source>
</evidence>
<name>A0A518B5S6_9BACT</name>
<evidence type="ECO:0000259" key="5">
    <source>
        <dbReference type="PROSITE" id="PS50931"/>
    </source>
</evidence>
<dbReference type="GO" id="GO:0005829">
    <property type="term" value="C:cytosol"/>
    <property type="evidence" value="ECO:0007669"/>
    <property type="project" value="TreeGrafter"/>
</dbReference>
<evidence type="ECO:0000256" key="4">
    <source>
        <dbReference type="ARBA" id="ARBA00023163"/>
    </source>
</evidence>
<evidence type="ECO:0000313" key="7">
    <source>
        <dbReference type="Proteomes" id="UP000317093"/>
    </source>
</evidence>
<dbReference type="InterPro" id="IPR005119">
    <property type="entry name" value="LysR_subst-bd"/>
</dbReference>
<dbReference type="InterPro" id="IPR036388">
    <property type="entry name" value="WH-like_DNA-bd_sf"/>
</dbReference>
<dbReference type="Proteomes" id="UP000317093">
    <property type="component" value="Chromosome"/>
</dbReference>
<dbReference type="InterPro" id="IPR000847">
    <property type="entry name" value="LysR_HTH_N"/>
</dbReference>
<dbReference type="RefSeq" id="WP_145259003.1">
    <property type="nucleotide sequence ID" value="NZ_CP036279.1"/>
</dbReference>
<feature type="domain" description="HTH lysR-type" evidence="5">
    <location>
        <begin position="1"/>
        <end position="58"/>
    </location>
</feature>
<dbReference type="Gene3D" id="1.10.10.10">
    <property type="entry name" value="Winged helix-like DNA-binding domain superfamily/Winged helix DNA-binding domain"/>
    <property type="match status" value="1"/>
</dbReference>
<dbReference type="Pfam" id="PF03466">
    <property type="entry name" value="LysR_substrate"/>
    <property type="match status" value="1"/>
</dbReference>
<keyword evidence="3" id="KW-0238">DNA-binding</keyword>
<accession>A0A518B5S6</accession>
<dbReference type="InterPro" id="IPR050950">
    <property type="entry name" value="HTH-type_LysR_regulators"/>
</dbReference>
<keyword evidence="4" id="KW-0804">Transcription</keyword>
<dbReference type="Gene3D" id="3.40.190.290">
    <property type="match status" value="1"/>
</dbReference>
<dbReference type="GO" id="GO:0003700">
    <property type="term" value="F:DNA-binding transcription factor activity"/>
    <property type="evidence" value="ECO:0007669"/>
    <property type="project" value="InterPro"/>
</dbReference>
<dbReference type="OrthoDB" id="9785745at2"/>
<dbReference type="SUPFAM" id="SSF53850">
    <property type="entry name" value="Periplasmic binding protein-like II"/>
    <property type="match status" value="1"/>
</dbReference>
<proteinExistence type="inferred from homology"/>
<dbReference type="PANTHER" id="PTHR30419:SF8">
    <property type="entry name" value="NITROGEN ASSIMILATION TRANSCRIPTIONAL ACTIVATOR-RELATED"/>
    <property type="match status" value="1"/>
</dbReference>
<gene>
    <name evidence="6" type="primary">cmpR_2</name>
    <name evidence="6" type="ORF">Pan216_31970</name>
</gene>
<dbReference type="CDD" id="cd05466">
    <property type="entry name" value="PBP2_LTTR_substrate"/>
    <property type="match status" value="1"/>
</dbReference>
<dbReference type="GO" id="GO:0003677">
    <property type="term" value="F:DNA binding"/>
    <property type="evidence" value="ECO:0007669"/>
    <property type="project" value="UniProtKB-KW"/>
</dbReference>